<feature type="compositionally biased region" description="Polar residues" evidence="1">
    <location>
        <begin position="843"/>
        <end position="870"/>
    </location>
</feature>
<comment type="caution">
    <text evidence="4">The sequence shown here is derived from an EMBL/GenBank/DDBJ whole genome shotgun (WGS) entry which is preliminary data.</text>
</comment>
<dbReference type="Proteomes" id="UP000822476">
    <property type="component" value="Unassembled WGS sequence"/>
</dbReference>
<keyword evidence="2" id="KW-0812">Transmembrane</keyword>
<accession>A0A8S9Z6U6</accession>
<sequence length="1206" mass="130706">MESVLAKLAVYNTSDLLNHLKGLVYFFLNFPAKLPLSFLLTMVVCIGCVAATAFLYRTPCKSNGDFNKSVGCVIHENGIDQYICEWLKEYKVSSLDIYLMWLRSLNEVLYSREDDLSLLIHSIELEPTVSYKLFHRDSHSLCSMNKSIIKFKISFPLMALKCRIKRQSDNSAVYSVVNVIEFTSKIKACISHEGSRLVEVQLSVSPVPDFSISVDDRLTDAQAVKVLLSRALSDAKVEWRPGSPMPHECVFDITLARGYSPINSDNVSKRKTSSEESTKTSLIIRNSMDPDALQVSYFPLKGFVASECSGFGTTGNAASYESLNRCSHVPNLPTSNDTTHDGIFVTSVDDSYITHAISNGTLSSNEDSAPAQSVILAHNARIRQSITARHVPRKATHRLVRSASYYGENSSVKRHSQERADSREDIVGDLAPILGLNTIHPDVTRTGIQSTETTHFETSAVQTERDRTDHNSSQTELLDSSRNRYEDPVLSWEDSQATPVYGKPRTDLPAVPDKGSYSLTCKKLLIKVVKAEGLILKGTSNAYCVVELDEPYQRHTTHCSSAGQLFWDQHLLFDLNTNSKRVALEVFELSKRKRSVSKGRAELLLSSLFGANVDTDEDIQSPGTGACDASEFRRRLPLVGRTDSPLFATNSPSPTVTSAASIGSSVCNIQTFGAYHTPIITAEFHFMERANEDSLAAGLRSHGLAHCPSTMQRACSSRIGLQSFSAQDSPILGYLAMCNSLSHSTSLEFPNTKFIMPKHADVVAEAEAIVESNLIAESTVTTVASGLGHKGAVANPNTSCVAGIDSKTDASSVRTARLLSPTPVRRAQIDRLILNESPPDSPASVQSTSNSDKPTYSSFSTLPSESNTTAAIFPTPPNSPARSEVMFSQFDLTPDTVLGSIQDTQFKLGSVPCGKVATHEKPASMATDKLANADSLRRSESLLKRSNLIASAETGTVAQQSLLPYPDSDFDSTRDDSNLAAAGHAGASGRSQSLATRFKTSRLLGTGMLRSGKRSSEDSAVSSTNSLALLGPSRQLAGMVASLSTLPTDLGTSPISAAALASAIAVAGATGSWQHPQTAKRTDQADGDQPIWRQSKTGELKVGVEPQSPAVSASHDPPVRSVPPAASIAADTPGTYTALGQPRRSDASNLNLFRLFRHKKKRFRSVGAEKLLYLENSDLEDFDAISTEGYYRIVQDNGSSERPTQP</sequence>
<organism evidence="4 5">
    <name type="scientific">Paragonimus skrjabini miyazakii</name>
    <dbReference type="NCBI Taxonomy" id="59628"/>
    <lineage>
        <taxon>Eukaryota</taxon>
        <taxon>Metazoa</taxon>
        <taxon>Spiralia</taxon>
        <taxon>Lophotrochozoa</taxon>
        <taxon>Platyhelminthes</taxon>
        <taxon>Trematoda</taxon>
        <taxon>Digenea</taxon>
        <taxon>Plagiorchiida</taxon>
        <taxon>Troglotremata</taxon>
        <taxon>Troglotrematidae</taxon>
        <taxon>Paragonimus</taxon>
    </lineage>
</organism>
<evidence type="ECO:0000313" key="5">
    <source>
        <dbReference type="Proteomes" id="UP000822476"/>
    </source>
</evidence>
<evidence type="ECO:0000256" key="1">
    <source>
        <dbReference type="SAM" id="MobiDB-lite"/>
    </source>
</evidence>
<feature type="region of interest" description="Disordered" evidence="1">
    <location>
        <begin position="449"/>
        <end position="483"/>
    </location>
</feature>
<reference evidence="4" key="1">
    <citation type="submission" date="2019-07" db="EMBL/GenBank/DDBJ databases">
        <title>Annotation for the trematode Paragonimus miyazaki's.</title>
        <authorList>
            <person name="Choi Y.-J."/>
        </authorList>
    </citation>
    <scope>NUCLEOTIDE SEQUENCE</scope>
    <source>
        <strain evidence="4">Japan</strain>
    </source>
</reference>
<feature type="compositionally biased region" description="Polar residues" evidence="1">
    <location>
        <begin position="449"/>
        <end position="462"/>
    </location>
</feature>
<feature type="region of interest" description="Disordered" evidence="1">
    <location>
        <begin position="1071"/>
        <end position="1090"/>
    </location>
</feature>
<protein>
    <recommendedName>
        <fullName evidence="3">C2 domain-containing protein</fullName>
    </recommendedName>
</protein>
<feature type="domain" description="C2" evidence="3">
    <location>
        <begin position="500"/>
        <end position="618"/>
    </location>
</feature>
<dbReference type="PANTHER" id="PTHR21119:SF5">
    <property type="entry name" value="C2 DOMAIN-CONTAINING PROTEIN"/>
    <property type="match status" value="1"/>
</dbReference>
<dbReference type="InterPro" id="IPR039934">
    <property type="entry name" value="C2CD2/C2CD2L"/>
</dbReference>
<gene>
    <name evidence="4" type="ORF">EG68_04002</name>
</gene>
<feature type="region of interest" description="Disordered" evidence="1">
    <location>
        <begin position="1124"/>
        <end position="1143"/>
    </location>
</feature>
<dbReference type="PANTHER" id="PTHR21119">
    <property type="entry name" value="C2 DOMAIN-CONTAINING PROTEIN"/>
    <property type="match status" value="1"/>
</dbReference>
<dbReference type="SMART" id="SM00239">
    <property type="entry name" value="C2"/>
    <property type="match status" value="1"/>
</dbReference>
<dbReference type="SUPFAM" id="SSF49562">
    <property type="entry name" value="C2 domain (Calcium/lipid-binding domain, CaLB)"/>
    <property type="match status" value="1"/>
</dbReference>
<keyword evidence="2" id="KW-0472">Membrane</keyword>
<dbReference type="EMBL" id="JTDE01001523">
    <property type="protein sequence ID" value="KAF7258807.1"/>
    <property type="molecule type" value="Genomic_DNA"/>
</dbReference>
<dbReference type="PROSITE" id="PS50004">
    <property type="entry name" value="C2"/>
    <property type="match status" value="1"/>
</dbReference>
<dbReference type="OrthoDB" id="6275693at2759"/>
<evidence type="ECO:0000256" key="2">
    <source>
        <dbReference type="SAM" id="Phobius"/>
    </source>
</evidence>
<dbReference type="InterPro" id="IPR000008">
    <property type="entry name" value="C2_dom"/>
</dbReference>
<name>A0A8S9Z6U6_9TREM</name>
<keyword evidence="5" id="KW-1185">Reference proteome</keyword>
<keyword evidence="2" id="KW-1133">Transmembrane helix</keyword>
<dbReference type="AlphaFoldDB" id="A0A8S9Z6U6"/>
<feature type="transmembrane region" description="Helical" evidence="2">
    <location>
        <begin position="36"/>
        <end position="56"/>
    </location>
</feature>
<dbReference type="InterPro" id="IPR035892">
    <property type="entry name" value="C2_domain_sf"/>
</dbReference>
<proteinExistence type="predicted"/>
<dbReference type="Gene3D" id="2.60.40.150">
    <property type="entry name" value="C2 domain"/>
    <property type="match status" value="1"/>
</dbReference>
<evidence type="ECO:0000259" key="3">
    <source>
        <dbReference type="PROSITE" id="PS50004"/>
    </source>
</evidence>
<feature type="region of interest" description="Disordered" evidence="1">
    <location>
        <begin position="833"/>
        <end position="882"/>
    </location>
</feature>
<evidence type="ECO:0000313" key="4">
    <source>
        <dbReference type="EMBL" id="KAF7258807.1"/>
    </source>
</evidence>
<dbReference type="Pfam" id="PF00168">
    <property type="entry name" value="C2"/>
    <property type="match status" value="1"/>
</dbReference>